<feature type="region of interest" description="Disordered" evidence="5">
    <location>
        <begin position="896"/>
        <end position="915"/>
    </location>
</feature>
<dbReference type="InterPro" id="IPR043502">
    <property type="entry name" value="DNA/RNA_pol_sf"/>
</dbReference>
<dbReference type="Pfam" id="PF00078">
    <property type="entry name" value="RVT_1"/>
    <property type="match status" value="1"/>
</dbReference>
<dbReference type="OrthoDB" id="9540062at2759"/>
<feature type="compositionally biased region" description="Gly residues" evidence="5">
    <location>
        <begin position="42"/>
        <end position="54"/>
    </location>
</feature>
<gene>
    <name evidence="7" type="ORF">FOL47_011290</name>
</gene>
<dbReference type="GO" id="GO:0015074">
    <property type="term" value="P:DNA integration"/>
    <property type="evidence" value="ECO:0007669"/>
    <property type="project" value="InterPro"/>
</dbReference>
<dbReference type="CDD" id="cd00303">
    <property type="entry name" value="retropepsin_like"/>
    <property type="match status" value="1"/>
</dbReference>
<dbReference type="Proteomes" id="UP000591131">
    <property type="component" value="Unassembled WGS sequence"/>
</dbReference>
<dbReference type="InterPro" id="IPR036397">
    <property type="entry name" value="RNaseH_sf"/>
</dbReference>
<name>A0A7J6MNP6_PERCH</name>
<evidence type="ECO:0000313" key="8">
    <source>
        <dbReference type="Proteomes" id="UP000591131"/>
    </source>
</evidence>
<keyword evidence="2" id="KW-0548">Nucleotidyltransferase</keyword>
<dbReference type="GO" id="GO:0004519">
    <property type="term" value="F:endonuclease activity"/>
    <property type="evidence" value="ECO:0007669"/>
    <property type="project" value="UniProtKB-KW"/>
</dbReference>
<accession>A0A7J6MNP6</accession>
<organism evidence="7 8">
    <name type="scientific">Perkinsus chesapeaki</name>
    <name type="common">Clam parasite</name>
    <name type="synonym">Perkinsus andrewsi</name>
    <dbReference type="NCBI Taxonomy" id="330153"/>
    <lineage>
        <taxon>Eukaryota</taxon>
        <taxon>Sar</taxon>
        <taxon>Alveolata</taxon>
        <taxon>Perkinsozoa</taxon>
        <taxon>Perkinsea</taxon>
        <taxon>Perkinsida</taxon>
        <taxon>Perkinsidae</taxon>
        <taxon>Perkinsus</taxon>
    </lineage>
</organism>
<keyword evidence="1" id="KW-0808">Transferase</keyword>
<dbReference type="Gene3D" id="1.10.340.70">
    <property type="match status" value="1"/>
</dbReference>
<dbReference type="Gene3D" id="3.30.420.10">
    <property type="entry name" value="Ribonuclease H-like superfamily/Ribonuclease H"/>
    <property type="match status" value="1"/>
</dbReference>
<dbReference type="InterPro" id="IPR021109">
    <property type="entry name" value="Peptidase_aspartic_dom_sf"/>
</dbReference>
<dbReference type="PANTHER" id="PTHR37984:SF5">
    <property type="entry name" value="PROTEIN NYNRIN-LIKE"/>
    <property type="match status" value="1"/>
</dbReference>
<dbReference type="Pfam" id="PF13650">
    <property type="entry name" value="Asp_protease_2"/>
    <property type="match status" value="1"/>
</dbReference>
<dbReference type="InterPro" id="IPR050951">
    <property type="entry name" value="Retrovirus_Pol_polyprotein"/>
</dbReference>
<dbReference type="PANTHER" id="PTHR37984">
    <property type="entry name" value="PROTEIN CBG26694"/>
    <property type="match status" value="1"/>
</dbReference>
<dbReference type="InterPro" id="IPR001584">
    <property type="entry name" value="Integrase_cat-core"/>
</dbReference>
<dbReference type="EMBL" id="JAAPAO010000097">
    <property type="protein sequence ID" value="KAF4672870.1"/>
    <property type="molecule type" value="Genomic_DNA"/>
</dbReference>
<reference evidence="7 8" key="1">
    <citation type="submission" date="2020-04" db="EMBL/GenBank/DDBJ databases">
        <title>Perkinsus chesapeaki whole genome sequence.</title>
        <authorList>
            <person name="Bogema D.R."/>
        </authorList>
    </citation>
    <scope>NUCLEOTIDE SEQUENCE [LARGE SCALE GENOMIC DNA]</scope>
    <source>
        <strain evidence="7">ATCC PRA-425</strain>
    </source>
</reference>
<dbReference type="Pfam" id="PF17921">
    <property type="entry name" value="Integrase_H2C2"/>
    <property type="match status" value="1"/>
</dbReference>
<proteinExistence type="predicted"/>
<dbReference type="GO" id="GO:0016779">
    <property type="term" value="F:nucleotidyltransferase activity"/>
    <property type="evidence" value="ECO:0007669"/>
    <property type="project" value="UniProtKB-KW"/>
</dbReference>
<feature type="non-terminal residue" evidence="7">
    <location>
        <position position="1472"/>
    </location>
</feature>
<dbReference type="InterPro" id="IPR043128">
    <property type="entry name" value="Rev_trsase/Diguanyl_cyclase"/>
</dbReference>
<keyword evidence="3" id="KW-0540">Nuclease</keyword>
<dbReference type="GO" id="GO:0003676">
    <property type="term" value="F:nucleic acid binding"/>
    <property type="evidence" value="ECO:0007669"/>
    <property type="project" value="InterPro"/>
</dbReference>
<dbReference type="Gene3D" id="2.40.70.10">
    <property type="entry name" value="Acid Proteases"/>
    <property type="match status" value="1"/>
</dbReference>
<evidence type="ECO:0000256" key="1">
    <source>
        <dbReference type="ARBA" id="ARBA00022679"/>
    </source>
</evidence>
<keyword evidence="4" id="KW-0255">Endonuclease</keyword>
<evidence type="ECO:0000313" key="7">
    <source>
        <dbReference type="EMBL" id="KAF4672870.1"/>
    </source>
</evidence>
<dbReference type="SUPFAM" id="SSF56672">
    <property type="entry name" value="DNA/RNA polymerases"/>
    <property type="match status" value="1"/>
</dbReference>
<dbReference type="InterPro" id="IPR000477">
    <property type="entry name" value="RT_dom"/>
</dbReference>
<dbReference type="Gene3D" id="3.30.70.270">
    <property type="match status" value="1"/>
</dbReference>
<evidence type="ECO:0000256" key="2">
    <source>
        <dbReference type="ARBA" id="ARBA00022695"/>
    </source>
</evidence>
<keyword evidence="4" id="KW-0378">Hydrolase</keyword>
<feature type="domain" description="Integrase catalytic" evidence="6">
    <location>
        <begin position="1073"/>
        <end position="1249"/>
    </location>
</feature>
<comment type="caution">
    <text evidence="7">The sequence shown here is derived from an EMBL/GenBank/DDBJ whole genome shotgun (WGS) entry which is preliminary data.</text>
</comment>
<sequence length="1472" mass="163156">VCEWLQQYDSRSAKKFPWEKSATSSPKTSSKDNTDYRYGGYQKNGGGYGKGTGGSSTSGVGYLSTGAKGGSSSNGKAKHGVAIQPLAEASKVKVKCEHCGHFGHAEDKCWKLHPEMRPQSKSDDKVAKSFAERGGHLWGVLVTVYNARVRVTQDVYLAPDTGYGETLIPESLAKNLGIKWSKLKQPRYVQGIGGQRHSLEWQVTLEVSLGGKRCRVSGLVFPQDFLEGVPTVLLGWKGLEDMEAVVSIPQSTFTCGLLGVTVPLVLLTGTGRASIAAMALVSDTLDPSTIDARLRTWEFPKVYAKRRKDCVPPRPRPYPPKSKEEADVTTWLVGYMLEDGIFEEVYPTKDNSFCNVYFNPVFVVPKYKGPRPEGINKSNVRDFYRLVLDARPSNAATADFTPGSGWVDYTPGVMQALGKINSSKPKYFMKMDIRQAFWCMEYATDDDMETQSLFGAVITVGGGKLRCFLHRKLVMGWKHSSAWWSAGLVRLLESLVPELGGYLIPYVDDILVVANTPTECLKVFNLVVYALEGAGLEIPPAKRSVEPQPTIDFLSLELSAEGWRLSAKSVSDLAGVLEKYPSTVGALRSALGVIKYCKTGFSTNKAEKSLSALLAPFNDLLARMPQDVRKNTKIELSSEMKQAWSDLYRYCHNRLHVWHGIDEILGENLAWVLMTDTSPIATSATLWRVPREQLAMVRELGDEAFQREDFGGQLVFTSARKLTKAQAKWVNFDREMYGVIRGMAITKELVMGSYDWAKVGTTSQPVHLIVGNDNTTALGRLLAQGVTATGSTVQRQRWTRWYGEIADLTNLVPLEYMHVPGKRNWLCDFFSRFTGEQCGPISTEAEEDSKLFLCMAIYDQEDPDDVSRVERVLHDDISRGEDTTWVERVLHDDISRGSEIPEGSSPAPGEGGPTLGIGQPGALDVLFAFDDKMRSQIIQLYKADTDTQINSVRLCEVYGSLPTDGVYTMGGDGLVYKLVCYRGEFRKVIVIPKGTLAESLVYWIDESYVPTLRRDLIGLVHHVCGHGNIRAALKALRRYVWWPGMSGETTRVLQACASCWETKAGADLDTADNPRAPTVKRFEIVHSDFGHPPKGLAQSTDPSSTAFLLFICAGSGFVVSSPVPGEDAGSLVRVLAEKWICYFGVPRILISDGGPAYRSRVTEMVASLLGFKGQRVLPYNPQGNGLAERAVGSIKMYMDRLPRALPWDYALALATYYHNHSVGQGSMPGPAECAIGIGRGPLQLFFGDLVPQKDQGVKDIEDICQKYLDDAGYLRFERTKVTWRRGNLVDAATVIDAPANEEDRTPNYNYVHADPNAKTVWICTEDGKKQRVPYRQLSLRPVEIEFRDQPMHGSPVTLAQLSVGEYAVANVNYGKTVPAYVVVKVEKKFGSSVEVQVYDMEASTKVFRPLYTDRSHGHFRLQPERGFRLYRVRLPMSSFRSGSFSMTKMMKIPAEVMRRLSEIGVSMAPGGN</sequence>
<dbReference type="InterPro" id="IPR041588">
    <property type="entry name" value="Integrase_H2C2"/>
</dbReference>
<dbReference type="PROSITE" id="PS50994">
    <property type="entry name" value="INTEGRASE"/>
    <property type="match status" value="1"/>
</dbReference>
<evidence type="ECO:0000256" key="3">
    <source>
        <dbReference type="ARBA" id="ARBA00022722"/>
    </source>
</evidence>
<protein>
    <recommendedName>
        <fullName evidence="6">Integrase catalytic domain-containing protein</fullName>
    </recommendedName>
</protein>
<feature type="compositionally biased region" description="Low complexity" evidence="5">
    <location>
        <begin position="897"/>
        <end position="908"/>
    </location>
</feature>
<evidence type="ECO:0000256" key="5">
    <source>
        <dbReference type="SAM" id="MobiDB-lite"/>
    </source>
</evidence>
<keyword evidence="8" id="KW-1185">Reference proteome</keyword>
<feature type="region of interest" description="Disordered" evidence="5">
    <location>
        <begin position="15"/>
        <end position="54"/>
    </location>
</feature>
<evidence type="ECO:0000256" key="4">
    <source>
        <dbReference type="ARBA" id="ARBA00022759"/>
    </source>
</evidence>
<dbReference type="Gene3D" id="3.10.10.10">
    <property type="entry name" value="HIV Type 1 Reverse Transcriptase, subunit A, domain 1"/>
    <property type="match status" value="1"/>
</dbReference>
<dbReference type="InterPro" id="IPR012337">
    <property type="entry name" value="RNaseH-like_sf"/>
</dbReference>
<dbReference type="SUPFAM" id="SSF53098">
    <property type="entry name" value="Ribonuclease H-like"/>
    <property type="match status" value="1"/>
</dbReference>
<evidence type="ECO:0000259" key="6">
    <source>
        <dbReference type="PROSITE" id="PS50994"/>
    </source>
</evidence>